<accession>S2KSR2</accession>
<dbReference type="PATRIC" id="fig|1121939.11.peg.1178"/>
<dbReference type="InterPro" id="IPR007709">
    <property type="entry name" value="N-FG_amidohydro"/>
</dbReference>
<dbReference type="PIRSF" id="PIRSF029730">
    <property type="entry name" value="UCP029730"/>
    <property type="match status" value="1"/>
</dbReference>
<reference evidence="1 2" key="1">
    <citation type="journal article" date="2013" name="Genome Announc.">
        <title>Draft genome sequence of the moderately halophilic gammaproteobacterium Halomonas anticariensis FP35.</title>
        <authorList>
            <person name="Tahrioui A."/>
            <person name="Quesada E."/>
            <person name="Llamas I."/>
        </authorList>
    </citation>
    <scope>NUCLEOTIDE SEQUENCE [LARGE SCALE GENOMIC DNA]</scope>
    <source>
        <strain evidence="2">DSM 16096 / CECT 5854 / LMG 22089 / FP35</strain>
    </source>
</reference>
<evidence type="ECO:0000313" key="1">
    <source>
        <dbReference type="EMBL" id="EPC03553.1"/>
    </source>
</evidence>
<evidence type="ECO:0008006" key="3">
    <source>
        <dbReference type="Google" id="ProtNLM"/>
    </source>
</evidence>
<dbReference type="RefSeq" id="WP_016415673.1">
    <property type="nucleotide sequence ID" value="NZ_AUAB01000016.1"/>
</dbReference>
<protein>
    <recommendedName>
        <fullName evidence="3">N-formylglutamate amidohydrolase</fullName>
    </recommendedName>
</protein>
<organism evidence="1 2">
    <name type="scientific">Litchfieldella anticariensis (strain DSM 16096 / CECT 5854 / CIP 108499 / LMG 22089 / FP35)</name>
    <name type="common">Halomonas anticariensis</name>
    <dbReference type="NCBI Taxonomy" id="1121939"/>
    <lineage>
        <taxon>Bacteria</taxon>
        <taxon>Pseudomonadati</taxon>
        <taxon>Pseudomonadota</taxon>
        <taxon>Gammaproteobacteria</taxon>
        <taxon>Oceanospirillales</taxon>
        <taxon>Halomonadaceae</taxon>
        <taxon>Litchfieldella</taxon>
    </lineage>
</organism>
<keyword evidence="2" id="KW-1185">Reference proteome</keyword>
<dbReference type="eggNOG" id="COG3931">
    <property type="taxonomic scope" value="Bacteria"/>
</dbReference>
<dbReference type="AlphaFoldDB" id="S2KSR2"/>
<dbReference type="STRING" id="1121939.L861_18635"/>
<dbReference type="EMBL" id="ASTJ01000012">
    <property type="protein sequence ID" value="EPC03553.1"/>
    <property type="molecule type" value="Genomic_DNA"/>
</dbReference>
<gene>
    <name evidence="1" type="ORF">L861_18635</name>
</gene>
<dbReference type="Proteomes" id="UP000014463">
    <property type="component" value="Unassembled WGS sequence"/>
</dbReference>
<evidence type="ECO:0000313" key="2">
    <source>
        <dbReference type="Proteomes" id="UP000014463"/>
    </source>
</evidence>
<dbReference type="InterPro" id="IPR011227">
    <property type="entry name" value="UCP029730"/>
</dbReference>
<sequence length="250" mass="28184">MFVDAHQDLATRFTKPAYTLRHIDSSHPVMLLCEHASDYIPESYANLGLPSGVQREHIGWDIGALALAQSLSDRLKAPLVLANYSRLLIDLNRPVEAPDSIPSLSDGWRIPGNVSLTEEERMARRYHLFQPFHARVSELIDHRMKKGIPTRVVAIHSFTPAMHGRQRPWEVGVLYAKAKAYAEHMMLGLTRAGVHVGDNQPYQIHPDEDVTVPVHGDGRGLPCVLLEVRNDLLRTHTAIERWVERLAPLL</sequence>
<dbReference type="Pfam" id="PF05013">
    <property type="entry name" value="FGase"/>
    <property type="match status" value="1"/>
</dbReference>
<dbReference type="Gene3D" id="3.40.630.40">
    <property type="entry name" value="Zn-dependent exopeptidases"/>
    <property type="match status" value="1"/>
</dbReference>
<name>S2KSR2_LITA3</name>
<dbReference type="OrthoDB" id="9815326at2"/>
<proteinExistence type="predicted"/>
<comment type="caution">
    <text evidence="1">The sequence shown here is derived from an EMBL/GenBank/DDBJ whole genome shotgun (WGS) entry which is preliminary data.</text>
</comment>
<dbReference type="SUPFAM" id="SSF53187">
    <property type="entry name" value="Zn-dependent exopeptidases"/>
    <property type="match status" value="1"/>
</dbReference>